<dbReference type="EMBL" id="JAXOVC010000006">
    <property type="protein sequence ID" value="KAK4500547.1"/>
    <property type="molecule type" value="Genomic_DNA"/>
</dbReference>
<feature type="compositionally biased region" description="Low complexity" evidence="1">
    <location>
        <begin position="81"/>
        <end position="96"/>
    </location>
</feature>
<dbReference type="Proteomes" id="UP001305779">
    <property type="component" value="Unassembled WGS sequence"/>
</dbReference>
<feature type="region of interest" description="Disordered" evidence="1">
    <location>
        <begin position="247"/>
        <end position="350"/>
    </location>
</feature>
<organism evidence="2 3">
    <name type="scientific">Zasmidium cellare</name>
    <name type="common">Wine cellar mold</name>
    <name type="synonym">Racodium cellare</name>
    <dbReference type="NCBI Taxonomy" id="395010"/>
    <lineage>
        <taxon>Eukaryota</taxon>
        <taxon>Fungi</taxon>
        <taxon>Dikarya</taxon>
        <taxon>Ascomycota</taxon>
        <taxon>Pezizomycotina</taxon>
        <taxon>Dothideomycetes</taxon>
        <taxon>Dothideomycetidae</taxon>
        <taxon>Mycosphaerellales</taxon>
        <taxon>Mycosphaerellaceae</taxon>
        <taxon>Zasmidium</taxon>
    </lineage>
</organism>
<protein>
    <recommendedName>
        <fullName evidence="4">HMG box domain-containing protein</fullName>
    </recommendedName>
</protein>
<feature type="compositionally biased region" description="Acidic residues" evidence="1">
    <location>
        <begin position="70"/>
        <end position="80"/>
    </location>
</feature>
<reference evidence="2 3" key="1">
    <citation type="journal article" date="2023" name="G3 (Bethesda)">
        <title>A chromosome-level genome assembly of Zasmidium syzygii isolated from banana leaves.</title>
        <authorList>
            <person name="van Westerhoven A.C."/>
            <person name="Mehrabi R."/>
            <person name="Talebi R."/>
            <person name="Steentjes M.B.F."/>
            <person name="Corcolon B."/>
            <person name="Chong P.A."/>
            <person name="Kema G.H.J."/>
            <person name="Seidl M.F."/>
        </authorList>
    </citation>
    <scope>NUCLEOTIDE SEQUENCE [LARGE SCALE GENOMIC DNA]</scope>
    <source>
        <strain evidence="2 3">P124</strain>
    </source>
</reference>
<evidence type="ECO:0008006" key="4">
    <source>
        <dbReference type="Google" id="ProtNLM"/>
    </source>
</evidence>
<feature type="compositionally biased region" description="Low complexity" evidence="1">
    <location>
        <begin position="130"/>
        <end position="139"/>
    </location>
</feature>
<comment type="caution">
    <text evidence="2">The sequence shown here is derived from an EMBL/GenBank/DDBJ whole genome shotgun (WGS) entry which is preliminary data.</text>
</comment>
<evidence type="ECO:0000313" key="2">
    <source>
        <dbReference type="EMBL" id="KAK4500547.1"/>
    </source>
</evidence>
<feature type="compositionally biased region" description="Acidic residues" evidence="1">
    <location>
        <begin position="97"/>
        <end position="115"/>
    </location>
</feature>
<sequence>MASNATAADKAEAAERRKRKAEQLADNPRVQKVQKKIKIKQEPQDPSTEIAESVSDGVDDGQAEQNAASESDDEDGEDSSDSSGSDNDSESSSSSDTDAESSSESEDEEGEDATEPLEPSATVNPAGVESSPSNNSSRLPSDRLDVRMTTYFDVLANLDLSDPVAIAAVQSIASAIFDQVFPAAALELERQRASSSTQLRDRNVADDHATEILKTIFKALSPMVAGWQRDISKELSALRAALDAVVGEGRHQEKPNAASTEQRHEAVEQHTSSVEHPQPNPNQTEQAPPRDPEQTAPPPNAQRPPGYPFQVDESATPSVAPSVASNSHIPPTGHSASRETPSADRPGPIVDSFQLFGRHVQLAVRRSPDIPEKKIWGRARRVWERLLEAEREDWGDLYDQMPHHETAAKTIAATTEPAGFLIEKHQILDRIRRLDASSKTPTPRPKTPGPGKKGNKGKKVKTPKGPSGKKGHGSSRRSVDSYRPAR</sequence>
<evidence type="ECO:0000313" key="3">
    <source>
        <dbReference type="Proteomes" id="UP001305779"/>
    </source>
</evidence>
<feature type="compositionally biased region" description="Basic residues" evidence="1">
    <location>
        <begin position="453"/>
        <end position="475"/>
    </location>
</feature>
<feature type="compositionally biased region" description="Polar residues" evidence="1">
    <location>
        <begin position="269"/>
        <end position="286"/>
    </location>
</feature>
<feature type="region of interest" description="Disordered" evidence="1">
    <location>
        <begin position="432"/>
        <end position="486"/>
    </location>
</feature>
<accession>A0ABR0EGF9</accession>
<evidence type="ECO:0000256" key="1">
    <source>
        <dbReference type="SAM" id="MobiDB-lite"/>
    </source>
</evidence>
<feature type="region of interest" description="Disordered" evidence="1">
    <location>
        <begin position="1"/>
        <end position="141"/>
    </location>
</feature>
<name>A0ABR0EGF9_ZASCE</name>
<feature type="compositionally biased region" description="Low complexity" evidence="1">
    <location>
        <begin position="314"/>
        <end position="327"/>
    </location>
</feature>
<keyword evidence="3" id="KW-1185">Reference proteome</keyword>
<proteinExistence type="predicted"/>
<feature type="compositionally biased region" description="Pro residues" evidence="1">
    <location>
        <begin position="295"/>
        <end position="307"/>
    </location>
</feature>
<gene>
    <name evidence="2" type="ORF">PRZ48_008736</name>
</gene>